<dbReference type="PROSITE" id="PS50013">
    <property type="entry name" value="CHROMO_2"/>
    <property type="match status" value="1"/>
</dbReference>
<keyword evidence="5" id="KW-0479">Metal-binding</keyword>
<dbReference type="Pfam" id="PF03732">
    <property type="entry name" value="Retrotrans_gag"/>
    <property type="match status" value="1"/>
</dbReference>
<evidence type="ECO:0000256" key="7">
    <source>
        <dbReference type="ARBA" id="ARBA00022759"/>
    </source>
</evidence>
<feature type="region of interest" description="Disordered" evidence="18">
    <location>
        <begin position="242"/>
        <end position="312"/>
    </location>
</feature>
<feature type="region of interest" description="Disordered" evidence="18">
    <location>
        <begin position="479"/>
        <end position="507"/>
    </location>
</feature>
<dbReference type="Pfam" id="PF17919">
    <property type="entry name" value="RT_RNaseH_2"/>
    <property type="match status" value="1"/>
</dbReference>
<gene>
    <name evidence="21" type="ORF">TSUD_293930</name>
</gene>
<dbReference type="Gene3D" id="3.30.420.10">
    <property type="entry name" value="Ribonuclease H-like superfamily/Ribonuclease H"/>
    <property type="match status" value="1"/>
</dbReference>
<dbReference type="Pfam" id="PF24626">
    <property type="entry name" value="SH3_Tf2-1"/>
    <property type="match status" value="1"/>
</dbReference>
<dbReference type="GO" id="GO:0004190">
    <property type="term" value="F:aspartic-type endopeptidase activity"/>
    <property type="evidence" value="ECO:0007669"/>
    <property type="project" value="UniProtKB-KW"/>
</dbReference>
<dbReference type="GO" id="GO:0046872">
    <property type="term" value="F:metal ion binding"/>
    <property type="evidence" value="ECO:0007669"/>
    <property type="project" value="UniProtKB-KW"/>
</dbReference>
<dbReference type="GO" id="GO:0003964">
    <property type="term" value="F:RNA-directed DNA polymerase activity"/>
    <property type="evidence" value="ECO:0007669"/>
    <property type="project" value="UniProtKB-KW"/>
</dbReference>
<dbReference type="InterPro" id="IPR036397">
    <property type="entry name" value="RNaseH_sf"/>
</dbReference>
<evidence type="ECO:0000259" key="19">
    <source>
        <dbReference type="PROSITE" id="PS50013"/>
    </source>
</evidence>
<evidence type="ECO:0000256" key="12">
    <source>
        <dbReference type="ARBA" id="ARBA00022918"/>
    </source>
</evidence>
<dbReference type="InterPro" id="IPR000953">
    <property type="entry name" value="Chromo/chromo_shadow_dom"/>
</dbReference>
<dbReference type="InterPro" id="IPR041588">
    <property type="entry name" value="Integrase_H2C2"/>
</dbReference>
<feature type="compositionally biased region" description="Basic and acidic residues" evidence="18">
    <location>
        <begin position="271"/>
        <end position="283"/>
    </location>
</feature>
<dbReference type="PROSITE" id="PS00141">
    <property type="entry name" value="ASP_PROTEASE"/>
    <property type="match status" value="1"/>
</dbReference>
<name>A0A2Z6M5C5_TRISU</name>
<dbReference type="InterPro" id="IPR012337">
    <property type="entry name" value="RNaseH-like_sf"/>
</dbReference>
<dbReference type="InterPro" id="IPR050951">
    <property type="entry name" value="Retrovirus_Pol_polyprotein"/>
</dbReference>
<keyword evidence="10" id="KW-0694">RNA-binding</keyword>
<dbReference type="FunFam" id="3.30.70.270:FF:000020">
    <property type="entry name" value="Transposon Tf2-6 polyprotein-like Protein"/>
    <property type="match status" value="1"/>
</dbReference>
<keyword evidence="1" id="KW-0645">Protease</keyword>
<keyword evidence="8" id="KW-0378">Hydrolase</keyword>
<evidence type="ECO:0000256" key="3">
    <source>
        <dbReference type="ARBA" id="ARBA00022695"/>
    </source>
</evidence>
<dbReference type="GO" id="GO:0006508">
    <property type="term" value="P:proteolysis"/>
    <property type="evidence" value="ECO:0007669"/>
    <property type="project" value="UniProtKB-KW"/>
</dbReference>
<keyword evidence="9" id="KW-0460">Magnesium</keyword>
<dbReference type="GO" id="GO:0006310">
    <property type="term" value="P:DNA recombination"/>
    <property type="evidence" value="ECO:0007669"/>
    <property type="project" value="UniProtKB-KW"/>
</dbReference>
<dbReference type="Gene3D" id="2.40.70.10">
    <property type="entry name" value="Acid Proteases"/>
    <property type="match status" value="1"/>
</dbReference>
<sequence length="1388" mass="158045">MESRVESLEGGLNEVRASIVDVQKTLKESLASMTAMMEKCLGKSVTVGENSSGNGGFIPSPKEKTDGIGSSQSNGDVIAEFRHSAKKVELPSFDGDDPAGWISQAEVYFRVQNTSSEIKVSLAQLCMEGSTIHFFNSLLRENEDLSWEDLKEALLERYGGHREGDVYEQLTELKQEGTVEDYIIDFEYLVAQIPRLPEKQYLGYFLHGLKTEVRGKVRSLVALGEINRSKLMQVTRAVEKGILGRNGSGSNPNRGSRFSHGSQRNGPSGPGKEDWVMVRREAGGVKSGRNGLRNDKQAQSDQRRSGQRDRGFTHLSYNELMDRKQKGLCFKCNGPFHPMHKCPEKQLWVLIVDDEEEGGEEIKILAVEVDDDEETKGEMSILNLHHIAHETHQTMKFQGSIQGVEALILVDSGATHNFISQKLVHQMDWPIDTTPQMNVKLGDGHQVTTQGVCSEMEKWVTLRGQGGCRKSAVALQSILSKPKPNREHEQLWGTKKSSKLRAGEDSNSTHLHQHELLSLLHKHERVFQTPQGLPPKRSQDHAINLIEGQSAVNVRPYRYPHHHKNEIERQVKEMLAAGIIRHSTSSFSSPVILVKKKDDTWRMCIDYRALNKVTIPDKFPIPVIEELLDELHGAKYFSKLDLKSGYHQVRVKESDIGKTTFRTHEGHYEFLVMPFDKGVEVDPSKIASVIHWSQPKNVKGVRGFLGLTGYYRKFIRNYGRIARPLTELTKKDGFKWGIEAQKAFDELKRMLTTAPVLALPDFSKNFLIECDASGEGLGVILMQDRKPIAYFSKALSGRNLTKPTYEKELMAVVLAIQHWRPCLLGRRFSVSTDQKSLKQLLQQRIATAEQQNWIAKLLGYDFDIVYKQGKMNQGVDALSKIHEGEIKAMISQLKWIQEEQVKAENQADNRLSKIMAEVTLSPEAWPGYEYRNGVLLYDGRLVISSQSLLIPTLLEEFHSSPQGGHSGFYKTYRRLAANVYWIGMKGMIQEYVRKYMATSPGGLLQPLPIPEQIWKDVSMDFITGLPKSKGFEAILVVVDRLSKYSHFIPLKHPYTAKSIAETFCKEIVRLHGVPITIVSDRDPIFVSNFWKELFKLQGTKQQMSTTYHPESDGQTEIVNRFLETCVASFVINLERKTPFEVVHGRAPPVITRWVQGETRVEAVQRELMDRDEALRQLRSQLLRAQDKMKSQADKRRVDRQFVCGEWVFVKLRAHRQHSVVTRINAKLAARYYGPFPIIDRIGTVAYKLKLPAGSRVHPVFHVSLLKKAVWDYHEDTLLELMEEPIEICEPEAVLAARRVKHQQEEGKQVLIYWKGRNVEEATWEDEMMIRSQFPKFALGDKVNLEEDGIDRSQPNEENILPNQHLSHQRSNDWIVYSRRGRKDKGLKN</sequence>
<keyword evidence="4" id="KW-0540">Nuclease</keyword>
<dbReference type="SUPFAM" id="SSF54160">
    <property type="entry name" value="Chromo domain-like"/>
    <property type="match status" value="1"/>
</dbReference>
<evidence type="ECO:0000256" key="6">
    <source>
        <dbReference type="ARBA" id="ARBA00022750"/>
    </source>
</evidence>
<feature type="domain" description="Chromo" evidence="19">
    <location>
        <begin position="1288"/>
        <end position="1335"/>
    </location>
</feature>
<dbReference type="GO" id="GO:0003887">
    <property type="term" value="F:DNA-directed DNA polymerase activity"/>
    <property type="evidence" value="ECO:0007669"/>
    <property type="project" value="UniProtKB-KW"/>
</dbReference>
<evidence type="ECO:0000256" key="2">
    <source>
        <dbReference type="ARBA" id="ARBA00022679"/>
    </source>
</evidence>
<feature type="domain" description="Integrase catalytic" evidence="20">
    <location>
        <begin position="1004"/>
        <end position="1123"/>
    </location>
</feature>
<dbReference type="InterPro" id="IPR000477">
    <property type="entry name" value="RT_dom"/>
</dbReference>
<dbReference type="CDD" id="cd09274">
    <property type="entry name" value="RNase_HI_RT_Ty3"/>
    <property type="match status" value="1"/>
</dbReference>
<feature type="region of interest" description="Disordered" evidence="18">
    <location>
        <begin position="52"/>
        <end position="71"/>
    </location>
</feature>
<dbReference type="SUPFAM" id="SSF56672">
    <property type="entry name" value="DNA/RNA polymerases"/>
    <property type="match status" value="1"/>
</dbReference>
<protein>
    <recommendedName>
        <fullName evidence="23">Integrase catalytic domain-containing protein</fullName>
    </recommendedName>
</protein>
<evidence type="ECO:0000256" key="18">
    <source>
        <dbReference type="SAM" id="MobiDB-lite"/>
    </source>
</evidence>
<evidence type="ECO:0000256" key="10">
    <source>
        <dbReference type="ARBA" id="ARBA00022884"/>
    </source>
</evidence>
<dbReference type="InterPro" id="IPR001584">
    <property type="entry name" value="Integrase_cat-core"/>
</dbReference>
<keyword evidence="14" id="KW-0238">DNA-binding</keyword>
<evidence type="ECO:0000256" key="16">
    <source>
        <dbReference type="ARBA" id="ARBA00023268"/>
    </source>
</evidence>
<keyword evidence="11" id="KW-0229">DNA integration</keyword>
<evidence type="ECO:0000313" key="22">
    <source>
        <dbReference type="Proteomes" id="UP000242715"/>
    </source>
</evidence>
<keyword evidence="7" id="KW-0255">Endonuclease</keyword>
<dbReference type="EMBL" id="DF973336">
    <property type="protein sequence ID" value="GAU26428.1"/>
    <property type="molecule type" value="Genomic_DNA"/>
</dbReference>
<dbReference type="GO" id="GO:0015074">
    <property type="term" value="P:DNA integration"/>
    <property type="evidence" value="ECO:0007669"/>
    <property type="project" value="UniProtKB-KW"/>
</dbReference>
<evidence type="ECO:0000313" key="21">
    <source>
        <dbReference type="EMBL" id="GAU26428.1"/>
    </source>
</evidence>
<dbReference type="Gene3D" id="1.10.340.70">
    <property type="match status" value="1"/>
</dbReference>
<dbReference type="OrthoDB" id="2013610at2759"/>
<dbReference type="SUPFAM" id="SSF53098">
    <property type="entry name" value="Ribonuclease H-like"/>
    <property type="match status" value="1"/>
</dbReference>
<evidence type="ECO:0000256" key="8">
    <source>
        <dbReference type="ARBA" id="ARBA00022801"/>
    </source>
</evidence>
<evidence type="ECO:0000256" key="1">
    <source>
        <dbReference type="ARBA" id="ARBA00022670"/>
    </source>
</evidence>
<dbReference type="GO" id="GO:0004519">
    <property type="term" value="F:endonuclease activity"/>
    <property type="evidence" value="ECO:0007669"/>
    <property type="project" value="UniProtKB-KW"/>
</dbReference>
<evidence type="ECO:0000256" key="17">
    <source>
        <dbReference type="SAM" id="Coils"/>
    </source>
</evidence>
<dbReference type="InterPro" id="IPR043502">
    <property type="entry name" value="DNA/RNA_pol_sf"/>
</dbReference>
<keyword evidence="15" id="KW-0233">DNA recombination</keyword>
<dbReference type="GO" id="GO:0003677">
    <property type="term" value="F:DNA binding"/>
    <property type="evidence" value="ECO:0007669"/>
    <property type="project" value="UniProtKB-KW"/>
</dbReference>
<evidence type="ECO:0000256" key="11">
    <source>
        <dbReference type="ARBA" id="ARBA00022908"/>
    </source>
</evidence>
<dbReference type="PANTHER" id="PTHR37984:SF5">
    <property type="entry name" value="PROTEIN NYNRIN-LIKE"/>
    <property type="match status" value="1"/>
</dbReference>
<dbReference type="InterPro" id="IPR001969">
    <property type="entry name" value="Aspartic_peptidase_AS"/>
</dbReference>
<keyword evidence="22" id="KW-1185">Reference proteome</keyword>
<feature type="compositionally biased region" description="Basic and acidic residues" evidence="18">
    <location>
        <begin position="292"/>
        <end position="312"/>
    </location>
</feature>
<proteinExistence type="predicted"/>
<reference evidence="22" key="1">
    <citation type="journal article" date="2017" name="Front. Plant Sci.">
        <title>Climate Clever Clovers: New Paradigm to Reduce the Environmental Footprint of Ruminants by Breeding Low Methanogenic Forages Utilizing Haplotype Variation.</title>
        <authorList>
            <person name="Kaur P."/>
            <person name="Appels R."/>
            <person name="Bayer P.E."/>
            <person name="Keeble-Gagnere G."/>
            <person name="Wang J."/>
            <person name="Hirakawa H."/>
            <person name="Shirasawa K."/>
            <person name="Vercoe P."/>
            <person name="Stefanova K."/>
            <person name="Durmic Z."/>
            <person name="Nichols P."/>
            <person name="Revell C."/>
            <person name="Isobe S.N."/>
            <person name="Edwards D."/>
            <person name="Erskine W."/>
        </authorList>
    </citation>
    <scope>NUCLEOTIDE SEQUENCE [LARGE SCALE GENOMIC DNA]</scope>
    <source>
        <strain evidence="22">cv. Daliak</strain>
    </source>
</reference>
<dbReference type="PROSITE" id="PS50994">
    <property type="entry name" value="INTEGRASE"/>
    <property type="match status" value="1"/>
</dbReference>
<evidence type="ECO:0008006" key="23">
    <source>
        <dbReference type="Google" id="ProtNLM"/>
    </source>
</evidence>
<dbReference type="InterPro" id="IPR021109">
    <property type="entry name" value="Peptidase_aspartic_dom_sf"/>
</dbReference>
<organism evidence="21 22">
    <name type="scientific">Trifolium subterraneum</name>
    <name type="common">Subterranean clover</name>
    <dbReference type="NCBI Taxonomy" id="3900"/>
    <lineage>
        <taxon>Eukaryota</taxon>
        <taxon>Viridiplantae</taxon>
        <taxon>Streptophyta</taxon>
        <taxon>Embryophyta</taxon>
        <taxon>Tracheophyta</taxon>
        <taxon>Spermatophyta</taxon>
        <taxon>Magnoliopsida</taxon>
        <taxon>eudicotyledons</taxon>
        <taxon>Gunneridae</taxon>
        <taxon>Pentapetalae</taxon>
        <taxon>rosids</taxon>
        <taxon>fabids</taxon>
        <taxon>Fabales</taxon>
        <taxon>Fabaceae</taxon>
        <taxon>Papilionoideae</taxon>
        <taxon>50 kb inversion clade</taxon>
        <taxon>NPAAA clade</taxon>
        <taxon>Hologalegina</taxon>
        <taxon>IRL clade</taxon>
        <taxon>Trifolieae</taxon>
        <taxon>Trifolium</taxon>
    </lineage>
</organism>
<evidence type="ECO:0000256" key="4">
    <source>
        <dbReference type="ARBA" id="ARBA00022722"/>
    </source>
</evidence>
<dbReference type="Gene3D" id="3.10.10.10">
    <property type="entry name" value="HIV Type 1 Reverse Transcriptase, subunit A, domain 1"/>
    <property type="match status" value="1"/>
</dbReference>
<dbReference type="CDD" id="cd00303">
    <property type="entry name" value="retropepsin_like"/>
    <property type="match status" value="1"/>
</dbReference>
<dbReference type="Pfam" id="PF08284">
    <property type="entry name" value="RVP_2"/>
    <property type="match status" value="1"/>
</dbReference>
<evidence type="ECO:0000259" key="20">
    <source>
        <dbReference type="PROSITE" id="PS50994"/>
    </source>
</evidence>
<dbReference type="Proteomes" id="UP000242715">
    <property type="component" value="Unassembled WGS sequence"/>
</dbReference>
<dbReference type="Pfam" id="PF00078">
    <property type="entry name" value="RVT_1"/>
    <property type="match status" value="1"/>
</dbReference>
<dbReference type="InterPro" id="IPR016197">
    <property type="entry name" value="Chromo-like_dom_sf"/>
</dbReference>
<evidence type="ECO:0000256" key="13">
    <source>
        <dbReference type="ARBA" id="ARBA00022932"/>
    </source>
</evidence>
<keyword evidence="6" id="KW-0064">Aspartyl protease</keyword>
<dbReference type="InterPro" id="IPR043128">
    <property type="entry name" value="Rev_trsase/Diguanyl_cyclase"/>
</dbReference>
<keyword evidence="2" id="KW-0808">Transferase</keyword>
<dbReference type="GO" id="GO:0003723">
    <property type="term" value="F:RNA binding"/>
    <property type="evidence" value="ECO:0007669"/>
    <property type="project" value="UniProtKB-KW"/>
</dbReference>
<dbReference type="InterPro" id="IPR005162">
    <property type="entry name" value="Retrotrans_gag_dom"/>
</dbReference>
<dbReference type="Gene3D" id="3.10.20.370">
    <property type="match status" value="1"/>
</dbReference>
<dbReference type="PANTHER" id="PTHR37984">
    <property type="entry name" value="PROTEIN CBG26694"/>
    <property type="match status" value="1"/>
</dbReference>
<evidence type="ECO:0000256" key="14">
    <source>
        <dbReference type="ARBA" id="ARBA00023125"/>
    </source>
</evidence>
<evidence type="ECO:0000256" key="15">
    <source>
        <dbReference type="ARBA" id="ARBA00023172"/>
    </source>
</evidence>
<keyword evidence="17" id="KW-0175">Coiled coil</keyword>
<dbReference type="InterPro" id="IPR041577">
    <property type="entry name" value="RT_RNaseH_2"/>
</dbReference>
<accession>A0A2Z6M5C5</accession>
<evidence type="ECO:0000256" key="9">
    <source>
        <dbReference type="ARBA" id="ARBA00022842"/>
    </source>
</evidence>
<dbReference type="Pfam" id="PF17921">
    <property type="entry name" value="Integrase_H2C2"/>
    <property type="match status" value="1"/>
</dbReference>
<evidence type="ECO:0000256" key="5">
    <source>
        <dbReference type="ARBA" id="ARBA00022723"/>
    </source>
</evidence>
<dbReference type="Gene3D" id="3.30.70.270">
    <property type="match status" value="1"/>
</dbReference>
<feature type="coiled-coil region" evidence="17">
    <location>
        <begin position="1160"/>
        <end position="1194"/>
    </location>
</feature>
<keyword evidence="3" id="KW-0548">Nucleotidyltransferase</keyword>
<keyword evidence="13" id="KW-0239">DNA-directed DNA polymerase</keyword>
<dbReference type="InterPro" id="IPR056924">
    <property type="entry name" value="SH3_Tf2-1"/>
</dbReference>
<keyword evidence="12" id="KW-0695">RNA-directed DNA polymerase</keyword>
<dbReference type="CDD" id="cd01647">
    <property type="entry name" value="RT_LTR"/>
    <property type="match status" value="1"/>
</dbReference>
<keyword evidence="16" id="KW-0511">Multifunctional enzyme</keyword>